<dbReference type="AlphaFoldDB" id="A0AAD7YWS2"/>
<dbReference type="Gene3D" id="3.40.50.800">
    <property type="entry name" value="Anticodon-binding domain"/>
    <property type="match status" value="1"/>
</dbReference>
<organism evidence="1 2">
    <name type="scientific">Mythimna separata</name>
    <name type="common">Oriental armyworm</name>
    <name type="synonym">Pseudaletia separata</name>
    <dbReference type="NCBI Taxonomy" id="271217"/>
    <lineage>
        <taxon>Eukaryota</taxon>
        <taxon>Metazoa</taxon>
        <taxon>Ecdysozoa</taxon>
        <taxon>Arthropoda</taxon>
        <taxon>Hexapoda</taxon>
        <taxon>Insecta</taxon>
        <taxon>Pterygota</taxon>
        <taxon>Neoptera</taxon>
        <taxon>Endopterygota</taxon>
        <taxon>Lepidoptera</taxon>
        <taxon>Glossata</taxon>
        <taxon>Ditrysia</taxon>
        <taxon>Noctuoidea</taxon>
        <taxon>Noctuidae</taxon>
        <taxon>Noctuinae</taxon>
        <taxon>Hadenini</taxon>
        <taxon>Mythimna</taxon>
    </lineage>
</organism>
<comment type="caution">
    <text evidence="1">The sequence shown here is derived from an EMBL/GenBank/DDBJ whole genome shotgun (WGS) entry which is preliminary data.</text>
</comment>
<keyword evidence="2" id="KW-1185">Reference proteome</keyword>
<dbReference type="SUPFAM" id="SSF52954">
    <property type="entry name" value="Class II aaRS ABD-related"/>
    <property type="match status" value="1"/>
</dbReference>
<dbReference type="InterPro" id="IPR045864">
    <property type="entry name" value="aa-tRNA-synth_II/BPL/LPL"/>
</dbReference>
<dbReference type="Proteomes" id="UP001231518">
    <property type="component" value="Chromosome 9"/>
</dbReference>
<sequence>MIPQQNAMQYLIQWQRYRKYWWSCISSTPSLFSTNEFRHENNSANVDIIAQLPSGQYPVENLCYNADAKETTGKITCTMCLEDALFILLLDGLHSSGEEDCLRLHRKIAPFKISFAVNSESEAEDRAILCRLATLLYHKLQSKTISAWLPDFSLPLDLQIKENLKMGVIYTGILDEETLKFGIFKLMNSSTKLTEQVHVADFCKHAALIFENKT</sequence>
<protein>
    <submittedName>
        <fullName evidence="1">Uncharacterized protein</fullName>
    </submittedName>
</protein>
<evidence type="ECO:0000313" key="1">
    <source>
        <dbReference type="EMBL" id="KAJ8730148.1"/>
    </source>
</evidence>
<dbReference type="InterPro" id="IPR036621">
    <property type="entry name" value="Anticodon-bd_dom_sf"/>
</dbReference>
<evidence type="ECO:0000313" key="2">
    <source>
        <dbReference type="Proteomes" id="UP001231518"/>
    </source>
</evidence>
<name>A0AAD7YWS2_MYTSE</name>
<accession>A0AAD7YWS2</accession>
<dbReference type="EMBL" id="JARGEI010000006">
    <property type="protein sequence ID" value="KAJ8730148.1"/>
    <property type="molecule type" value="Genomic_DNA"/>
</dbReference>
<dbReference type="Gene3D" id="3.30.930.10">
    <property type="entry name" value="Bira Bifunctional Protein, Domain 2"/>
    <property type="match status" value="1"/>
</dbReference>
<gene>
    <name evidence="1" type="ORF">PYW07_017186</name>
</gene>
<reference evidence="1" key="1">
    <citation type="submission" date="2023-03" db="EMBL/GenBank/DDBJ databases">
        <title>Chromosome-level genomes of two armyworms, Mythimna separata and Mythimna loreyi, provide insights into the biosynthesis and reception of sex pheromones.</title>
        <authorList>
            <person name="Zhao H."/>
        </authorList>
    </citation>
    <scope>NUCLEOTIDE SEQUENCE</scope>
    <source>
        <strain evidence="1">BeijingLab</strain>
        <tissue evidence="1">Pupa</tissue>
    </source>
</reference>
<proteinExistence type="predicted"/>